<accession>A0A7H9ATE6</accession>
<reference evidence="8 9" key="1">
    <citation type="journal article" date="2006" name="Int. J. Syst. Evol. Microbiol.">
        <title>Costertonia aggregata gen. nov., sp. nov., a mesophilic marine bacterium of the family Flavobacteriaceae, isolated from a mature biofilm.</title>
        <authorList>
            <person name="Kwon K.K."/>
            <person name="Lee Y.K."/>
            <person name="Lee H.K."/>
        </authorList>
    </citation>
    <scope>NUCLEOTIDE SEQUENCE [LARGE SCALE GENOMIC DNA]</scope>
    <source>
        <strain evidence="8 9">KCCM 42265</strain>
    </source>
</reference>
<feature type="coiled-coil region" evidence="5">
    <location>
        <begin position="237"/>
        <end position="276"/>
    </location>
</feature>
<dbReference type="Gene3D" id="3.30.1330.60">
    <property type="entry name" value="OmpA-like domain"/>
    <property type="match status" value="1"/>
</dbReference>
<organism evidence="8 9">
    <name type="scientific">Costertonia aggregata</name>
    <dbReference type="NCBI Taxonomy" id="343403"/>
    <lineage>
        <taxon>Bacteria</taxon>
        <taxon>Pseudomonadati</taxon>
        <taxon>Bacteroidota</taxon>
        <taxon>Flavobacteriia</taxon>
        <taxon>Flavobacteriales</taxon>
        <taxon>Flavobacteriaceae</taxon>
        <taxon>Costertonia</taxon>
    </lineage>
</organism>
<dbReference type="InterPro" id="IPR006665">
    <property type="entry name" value="OmpA-like"/>
</dbReference>
<evidence type="ECO:0000256" key="3">
    <source>
        <dbReference type="ARBA" id="ARBA00023237"/>
    </source>
</evidence>
<evidence type="ECO:0000259" key="7">
    <source>
        <dbReference type="PROSITE" id="PS51123"/>
    </source>
</evidence>
<dbReference type="InterPro" id="IPR050330">
    <property type="entry name" value="Bact_OuterMem_StrucFunc"/>
</dbReference>
<dbReference type="InterPro" id="IPR006664">
    <property type="entry name" value="OMP_bac"/>
</dbReference>
<keyword evidence="2 4" id="KW-0472">Membrane</keyword>
<dbReference type="Proteomes" id="UP000509302">
    <property type="component" value="Chromosome"/>
</dbReference>
<gene>
    <name evidence="8" type="ORF">HYG79_15405</name>
</gene>
<protein>
    <submittedName>
        <fullName evidence="8">OmpA family protein</fullName>
    </submittedName>
</protein>
<dbReference type="AlphaFoldDB" id="A0A7H9ATE6"/>
<dbReference type="PANTHER" id="PTHR30329:SF21">
    <property type="entry name" value="LIPOPROTEIN YIAD-RELATED"/>
    <property type="match status" value="1"/>
</dbReference>
<dbReference type="Gene3D" id="2.40.160.20">
    <property type="match status" value="1"/>
</dbReference>
<dbReference type="SUPFAM" id="SSF103088">
    <property type="entry name" value="OmpA-like"/>
    <property type="match status" value="1"/>
</dbReference>
<feature type="chain" id="PRO_5028936925" evidence="6">
    <location>
        <begin position="21"/>
        <end position="394"/>
    </location>
</feature>
<feature type="domain" description="OmpA-like" evidence="7">
    <location>
        <begin position="273"/>
        <end position="394"/>
    </location>
</feature>
<name>A0A7H9ATE6_9FLAO</name>
<evidence type="ECO:0000256" key="6">
    <source>
        <dbReference type="SAM" id="SignalP"/>
    </source>
</evidence>
<keyword evidence="6" id="KW-0732">Signal</keyword>
<keyword evidence="3" id="KW-0998">Cell outer membrane</keyword>
<comment type="subcellular location">
    <subcellularLocation>
        <location evidence="1">Cell outer membrane</location>
    </subcellularLocation>
</comment>
<dbReference type="GO" id="GO:0009279">
    <property type="term" value="C:cell outer membrane"/>
    <property type="evidence" value="ECO:0007669"/>
    <property type="project" value="UniProtKB-SubCell"/>
</dbReference>
<dbReference type="Pfam" id="PF00691">
    <property type="entry name" value="OmpA"/>
    <property type="match status" value="1"/>
</dbReference>
<dbReference type="PANTHER" id="PTHR30329">
    <property type="entry name" value="STATOR ELEMENT OF FLAGELLAR MOTOR COMPLEX"/>
    <property type="match status" value="1"/>
</dbReference>
<dbReference type="CDD" id="cd07185">
    <property type="entry name" value="OmpA_C-like"/>
    <property type="match status" value="1"/>
</dbReference>
<keyword evidence="9" id="KW-1185">Reference proteome</keyword>
<dbReference type="RefSeq" id="WP_179242956.1">
    <property type="nucleotide sequence ID" value="NZ_CP058595.1"/>
</dbReference>
<dbReference type="PROSITE" id="PS51123">
    <property type="entry name" value="OMPA_2"/>
    <property type="match status" value="1"/>
</dbReference>
<dbReference type="KEGG" id="cagg:HYG79_15405"/>
<evidence type="ECO:0000256" key="2">
    <source>
        <dbReference type="ARBA" id="ARBA00023136"/>
    </source>
</evidence>
<evidence type="ECO:0000256" key="1">
    <source>
        <dbReference type="ARBA" id="ARBA00004442"/>
    </source>
</evidence>
<evidence type="ECO:0000313" key="9">
    <source>
        <dbReference type="Proteomes" id="UP000509302"/>
    </source>
</evidence>
<dbReference type="InterPro" id="IPR036737">
    <property type="entry name" value="OmpA-like_sf"/>
</dbReference>
<evidence type="ECO:0000256" key="4">
    <source>
        <dbReference type="PROSITE-ProRule" id="PRU00473"/>
    </source>
</evidence>
<proteinExistence type="predicted"/>
<dbReference type="EMBL" id="CP058595">
    <property type="protein sequence ID" value="QLG46677.1"/>
    <property type="molecule type" value="Genomic_DNA"/>
</dbReference>
<evidence type="ECO:0000256" key="5">
    <source>
        <dbReference type="SAM" id="Coils"/>
    </source>
</evidence>
<keyword evidence="5" id="KW-0175">Coiled coil</keyword>
<dbReference type="PRINTS" id="PR01021">
    <property type="entry name" value="OMPADOMAIN"/>
</dbReference>
<evidence type="ECO:0000313" key="8">
    <source>
        <dbReference type="EMBL" id="QLG46677.1"/>
    </source>
</evidence>
<feature type="signal peptide" evidence="6">
    <location>
        <begin position="1"/>
        <end position="20"/>
    </location>
</feature>
<sequence length="394" mass="44796">MKIFKLCLFVLVCGFVNIVACQEINIAPKDSIVQSSWMFGVGYNIVDDSATPFGWDFIRIKDTWNAVPYPSRLSIGKFWKNGIGVTVIGTYNKYEEGKLVDGQINATERDYFALDFMGSYDLNKIVGHTGWFDPYVHMGAGYSSIGGAARTTLNAGYGFRIWLNEKWGIDLNTIGKWGLGEAEKSTKQLQHAAAIVYQFDINKGLTKRGIKKLELLEAIEKKEKIYQDSLATELEYLEKAKLLAKRLEHEKEMARLAQLQKDKDDIEKTRKSDIENTIKQIGSVYFDLNSSYLNPESKNKLNSLAQLFKNSPKLKIQMTSHTDSRGGGAYNMWLSERRLKRTMDYLASKGVETSKIDGKSFGEQHIMNECKNGVKCPESKHRVNRRVEFIIMDL</sequence>